<evidence type="ECO:0000256" key="7">
    <source>
        <dbReference type="ARBA" id="ARBA00023224"/>
    </source>
</evidence>
<evidence type="ECO:0000313" key="8">
    <source>
        <dbReference type="Ensembl" id="ENSCMUP00000018163.2"/>
    </source>
</evidence>
<keyword evidence="7" id="KW-0807">Transducer</keyword>
<protein>
    <submittedName>
        <fullName evidence="8">Uncharacterized protein</fullName>
    </submittedName>
</protein>
<evidence type="ECO:0000256" key="3">
    <source>
        <dbReference type="ARBA" id="ARBA00022989"/>
    </source>
</evidence>
<keyword evidence="5" id="KW-0472">Membrane</keyword>
<reference evidence="8" key="3">
    <citation type="submission" date="2025-09" db="UniProtKB">
        <authorList>
            <consortium name="Ensembl"/>
        </authorList>
    </citation>
    <scope>IDENTIFICATION</scope>
</reference>
<name>A0A8C3EA32_CORMO</name>
<dbReference type="Ensembl" id="ENSCMUT00000019514.2">
    <property type="protein sequence ID" value="ENSCMUP00000018163.2"/>
    <property type="gene ID" value="ENSCMUG00000011232.2"/>
</dbReference>
<dbReference type="InterPro" id="IPR026234">
    <property type="entry name" value="MRGPCRFAMILY"/>
</dbReference>
<evidence type="ECO:0000256" key="2">
    <source>
        <dbReference type="ARBA" id="ARBA00022692"/>
    </source>
</evidence>
<keyword evidence="3" id="KW-1133">Transmembrane helix</keyword>
<evidence type="ECO:0000256" key="5">
    <source>
        <dbReference type="ARBA" id="ARBA00023136"/>
    </source>
</evidence>
<keyword evidence="4" id="KW-0297">G-protein coupled receptor</keyword>
<reference evidence="9" key="1">
    <citation type="submission" date="2019-10" db="EMBL/GenBank/DDBJ databases">
        <title>Corvus moneduloides (New Caledonian crow) genome, bCorMon1, primary haplotype.</title>
        <authorList>
            <person name="Rutz C."/>
            <person name="Fungtammasan C."/>
            <person name="Mountcastle J."/>
            <person name="Formenti G."/>
            <person name="Chow W."/>
            <person name="Howe K."/>
            <person name="Steele M.P."/>
            <person name="Fernandes J."/>
            <person name="Gilbert M.T.P."/>
            <person name="Fedrigo O."/>
            <person name="Jarvis E.D."/>
            <person name="Gemmell N."/>
        </authorList>
    </citation>
    <scope>NUCLEOTIDE SEQUENCE [LARGE SCALE GENOMIC DNA]</scope>
</reference>
<dbReference type="AlphaFoldDB" id="A0A8C3EA32"/>
<accession>A0A8C3EA32</accession>
<dbReference type="OMA" id="ACENHAT"/>
<dbReference type="PANTHER" id="PTHR11334:SF68">
    <property type="entry name" value="G-PROTEIN COUPLED RECEPTORS FAMILY 1 PROFILE DOMAIN-CONTAINING PROTEIN-RELATED"/>
    <property type="match status" value="1"/>
</dbReference>
<dbReference type="PANTHER" id="PTHR11334">
    <property type="entry name" value="MAS-RELATED G-PROTEIN COUPLED RECEPTOR"/>
    <property type="match status" value="1"/>
</dbReference>
<accession>A0A8U7M9Y3</accession>
<organism evidence="8 9">
    <name type="scientific">Corvus moneduloides</name>
    <name type="common">New Caledonian crow</name>
    <dbReference type="NCBI Taxonomy" id="1196302"/>
    <lineage>
        <taxon>Eukaryota</taxon>
        <taxon>Metazoa</taxon>
        <taxon>Chordata</taxon>
        <taxon>Craniata</taxon>
        <taxon>Vertebrata</taxon>
        <taxon>Euteleostomi</taxon>
        <taxon>Archelosauria</taxon>
        <taxon>Archosauria</taxon>
        <taxon>Dinosauria</taxon>
        <taxon>Saurischia</taxon>
        <taxon>Theropoda</taxon>
        <taxon>Coelurosauria</taxon>
        <taxon>Aves</taxon>
        <taxon>Neognathae</taxon>
        <taxon>Neoaves</taxon>
        <taxon>Telluraves</taxon>
        <taxon>Australaves</taxon>
        <taxon>Passeriformes</taxon>
        <taxon>Corvoidea</taxon>
        <taxon>Corvidae</taxon>
        <taxon>Corvus</taxon>
    </lineage>
</organism>
<evidence type="ECO:0000256" key="6">
    <source>
        <dbReference type="ARBA" id="ARBA00023170"/>
    </source>
</evidence>
<keyword evidence="9" id="KW-1185">Reference proteome</keyword>
<evidence type="ECO:0000256" key="1">
    <source>
        <dbReference type="ARBA" id="ARBA00004141"/>
    </source>
</evidence>
<dbReference type="Proteomes" id="UP000694553">
    <property type="component" value="Unassembled WGS sequence"/>
</dbReference>
<keyword evidence="2" id="KW-0812">Transmembrane</keyword>
<dbReference type="GO" id="GO:0005886">
    <property type="term" value="C:plasma membrane"/>
    <property type="evidence" value="ECO:0007669"/>
    <property type="project" value="TreeGrafter"/>
</dbReference>
<evidence type="ECO:0000256" key="4">
    <source>
        <dbReference type="ARBA" id="ARBA00023040"/>
    </source>
</evidence>
<dbReference type="GO" id="GO:0004930">
    <property type="term" value="F:G protein-coupled receptor activity"/>
    <property type="evidence" value="ECO:0007669"/>
    <property type="project" value="UniProtKB-KW"/>
</dbReference>
<comment type="subcellular location">
    <subcellularLocation>
        <location evidence="1">Membrane</location>
        <topology evidence="1">Multi-pass membrane protein</topology>
    </subcellularLocation>
</comment>
<proteinExistence type="predicted"/>
<sequence>FHPTIPTTLLPYDPCEIDVTDVAIHSVTLLISLCGLAGNGALFCLLRWKGHTASIFGLAVADFLFLLLDVSCSPILPLMYVSFLYLVSVISCYWALIWLTAISAKKDMKNLCKLCCHCDLPDPMMWVLWGAQCLAFFALFIAIPTVTFLCPSQEQEHCRVALTSMFTVILLLFAAPGVITRTIDIVKAKCGSQQQQPKRRDIVIFLLVLLAVLLSLLNFLQHLGYTVVSSQVVFLLACIHSTIKPFIYFLAGSCWSPCSVGSLRLSLQRVFEETERRKCPRGLGMARSILPLLAGRAGPAFPVMARDTR</sequence>
<reference evidence="8" key="2">
    <citation type="submission" date="2025-08" db="UniProtKB">
        <authorList>
            <consortium name="Ensembl"/>
        </authorList>
    </citation>
    <scope>IDENTIFICATION</scope>
</reference>
<evidence type="ECO:0000313" key="9">
    <source>
        <dbReference type="Proteomes" id="UP000694553"/>
    </source>
</evidence>
<keyword evidence="6" id="KW-0675">Receptor</keyword>